<protein>
    <submittedName>
        <fullName evidence="1">DUF2283 domain-containing protein</fullName>
    </submittedName>
</protein>
<gene>
    <name evidence="1" type="ORF">NM686_010570</name>
</gene>
<keyword evidence="2" id="KW-1185">Reference proteome</keyword>
<evidence type="ECO:0000313" key="1">
    <source>
        <dbReference type="EMBL" id="WAR46929.1"/>
    </source>
</evidence>
<dbReference type="EMBL" id="CP113517">
    <property type="protein sequence ID" value="WAR46929.1"/>
    <property type="molecule type" value="Genomic_DNA"/>
</dbReference>
<dbReference type="InterPro" id="IPR019270">
    <property type="entry name" value="DUF2283"/>
</dbReference>
<evidence type="ECO:0000313" key="2">
    <source>
        <dbReference type="Proteomes" id="UP001162780"/>
    </source>
</evidence>
<dbReference type="PANTHER" id="PTHR37029:SF1">
    <property type="entry name" value="SSR1768 PROTEIN"/>
    <property type="match status" value="1"/>
</dbReference>
<dbReference type="PANTHER" id="PTHR37029">
    <property type="entry name" value="SSR1768 PROTEIN"/>
    <property type="match status" value="1"/>
</dbReference>
<sequence length="72" mass="7742">MKLSYDPETDSLYIHLSDKASVDSDEVADGVVLDFDENGHLVGIDVQHASQHADIQSLAISHLPLTNLQAAA</sequence>
<proteinExistence type="predicted"/>
<dbReference type="RefSeq" id="WP_255187838.1">
    <property type="nucleotide sequence ID" value="NZ_CP113517.1"/>
</dbReference>
<dbReference type="Pfam" id="PF10049">
    <property type="entry name" value="DUF2283"/>
    <property type="match status" value="1"/>
</dbReference>
<reference evidence="1" key="1">
    <citation type="submission" date="2022-11" db="EMBL/GenBank/DDBJ databases">
        <title>Methylomonas rapida sp. nov., Carotenoid-Producing Obligate Methanotrophs with High Growth Characteristics and Biotechnological Potential.</title>
        <authorList>
            <person name="Tikhonova E.N."/>
            <person name="Suleimanov R.Z."/>
            <person name="Miroshnikov K."/>
            <person name="Oshkin I.Y."/>
            <person name="Belova S.E."/>
            <person name="Danilova O.V."/>
            <person name="Ashikhmin A."/>
            <person name="Konopkin A."/>
            <person name="But S.Y."/>
            <person name="Khmelenina V.N."/>
            <person name="Kuznetsov N."/>
            <person name="Pimenov N.V."/>
            <person name="Dedysh S.N."/>
        </authorList>
    </citation>
    <scope>NUCLEOTIDE SEQUENCE</scope>
    <source>
        <strain evidence="1">MP1</strain>
    </source>
</reference>
<name>A0ABY7GQZ3_9GAMM</name>
<dbReference type="Proteomes" id="UP001162780">
    <property type="component" value="Chromosome"/>
</dbReference>
<organism evidence="1 2">
    <name type="scientific">Methylomonas rapida</name>
    <dbReference type="NCBI Taxonomy" id="2963939"/>
    <lineage>
        <taxon>Bacteria</taxon>
        <taxon>Pseudomonadati</taxon>
        <taxon>Pseudomonadota</taxon>
        <taxon>Gammaproteobacteria</taxon>
        <taxon>Methylococcales</taxon>
        <taxon>Methylococcaceae</taxon>
        <taxon>Methylomonas</taxon>
    </lineage>
</organism>
<accession>A0ABY7GQZ3</accession>